<keyword evidence="10" id="KW-1185">Reference proteome</keyword>
<evidence type="ECO:0000256" key="7">
    <source>
        <dbReference type="ARBA" id="ARBA00023237"/>
    </source>
</evidence>
<keyword evidence="3" id="KW-0813">Transport</keyword>
<dbReference type="OrthoDB" id="501974at2"/>
<sequence length="667" mass="72523">MKGQQLFHCFLPGVTVAVLTTQPAWATVIKVSQLQLTSSPSVLISTNSRNSFTDNSLQPKSNVKSNPGLLPANYFSQGSINPVGNRSLPIIMADNYLSTEGEKSSPKYDSRFVSFSDLSNSNNNLLFASNSQLGSLSNSDQEVINGDVEVSKLLESSNCPQSQPKSQAALLLTSNTCLSQNNSLIAQTTVPTTTETSTPPTAENVNSAPSQPVDFPNVPNELNPSPNPLLYPTQAEEVKVQGTQPISLSQALELAKRNNNDLQVSVLQLERSKSVLREAQAALMPSVDLSGDVTNSRSASSTLQFDQARQTNPLVGDAPSTTTFSGTAQIRYDLYTSGRRNAAIKEAQERIRVQELDVERQSEEIRLNVAKAYYDLQQADENVRISQSAVTNAQASLKDAVALERAGVGTRFDVLRSQVNLANSQQELTSAFSQQQIARRKLAPLLNLPQSASISAGDPVKLAGLWQHPLEQSIVLAYQNRPELQQNLAQRNISEAQRKQALAALGPQVSLVGRYNLLDQFDDGTSVSDGYSLGVQATFSLYDGGAAKARAAQSKTNTAIAETQFSEQRNQIRFQVEQAYSTQASNLENVQTSNVALEQAKESLRLARLRFQAGVGTQTDVINALNDLTRSEGNRVKAILDYNRALTELQRYVTTRGLNQLQESGVK</sequence>
<protein>
    <submittedName>
        <fullName evidence="9">Outer membrane efflux protein</fullName>
    </submittedName>
</protein>
<dbReference type="AlphaFoldDB" id="A0A1Z4VA23"/>
<keyword evidence="7" id="KW-0998">Cell outer membrane</keyword>
<evidence type="ECO:0000256" key="6">
    <source>
        <dbReference type="ARBA" id="ARBA00023136"/>
    </source>
</evidence>
<evidence type="ECO:0000256" key="8">
    <source>
        <dbReference type="SAM" id="MobiDB-lite"/>
    </source>
</evidence>
<evidence type="ECO:0000313" key="10">
    <source>
        <dbReference type="Proteomes" id="UP000218702"/>
    </source>
</evidence>
<keyword evidence="5" id="KW-0812">Transmembrane</keyword>
<evidence type="ECO:0000256" key="2">
    <source>
        <dbReference type="ARBA" id="ARBA00007613"/>
    </source>
</evidence>
<evidence type="ECO:0000256" key="5">
    <source>
        <dbReference type="ARBA" id="ARBA00022692"/>
    </source>
</evidence>
<dbReference type="RefSeq" id="WP_096670960.1">
    <property type="nucleotide sequence ID" value="NZ_AP018316.1"/>
</dbReference>
<dbReference type="KEGG" id="dcm:NIES806_46500"/>
<comment type="subcellular location">
    <subcellularLocation>
        <location evidence="1">Cell outer membrane</location>
    </subcellularLocation>
</comment>
<gene>
    <name evidence="9" type="ORF">NIES806_46500</name>
</gene>
<evidence type="ECO:0000256" key="4">
    <source>
        <dbReference type="ARBA" id="ARBA00022452"/>
    </source>
</evidence>
<dbReference type="Gene3D" id="1.20.1600.10">
    <property type="entry name" value="Outer membrane efflux proteins (OEP)"/>
    <property type="match status" value="1"/>
</dbReference>
<keyword evidence="6" id="KW-0472">Membrane</keyword>
<dbReference type="Pfam" id="PF02321">
    <property type="entry name" value="OEP"/>
    <property type="match status" value="2"/>
</dbReference>
<evidence type="ECO:0000256" key="3">
    <source>
        <dbReference type="ARBA" id="ARBA00022448"/>
    </source>
</evidence>
<dbReference type="PANTHER" id="PTHR30026">
    <property type="entry name" value="OUTER MEMBRANE PROTEIN TOLC"/>
    <property type="match status" value="1"/>
</dbReference>
<dbReference type="Proteomes" id="UP000218702">
    <property type="component" value="Chromosome"/>
</dbReference>
<name>A0A1Z4VA23_9CYAN</name>
<evidence type="ECO:0000256" key="1">
    <source>
        <dbReference type="ARBA" id="ARBA00004442"/>
    </source>
</evidence>
<dbReference type="GO" id="GO:0009279">
    <property type="term" value="C:cell outer membrane"/>
    <property type="evidence" value="ECO:0007669"/>
    <property type="project" value="UniProtKB-SubCell"/>
</dbReference>
<organism evidence="9 10">
    <name type="scientific">Dolichospermum compactum NIES-806</name>
    <dbReference type="NCBI Taxonomy" id="1973481"/>
    <lineage>
        <taxon>Bacteria</taxon>
        <taxon>Bacillati</taxon>
        <taxon>Cyanobacteriota</taxon>
        <taxon>Cyanophyceae</taxon>
        <taxon>Nostocales</taxon>
        <taxon>Aphanizomenonaceae</taxon>
        <taxon>Dolichospermum</taxon>
        <taxon>Dolichospermum compactum</taxon>
    </lineage>
</organism>
<reference evidence="9 10" key="1">
    <citation type="submission" date="2017-06" db="EMBL/GenBank/DDBJ databases">
        <title>Genome sequencing of cyanobaciteial culture collection at National Institute for Environmental Studies (NIES).</title>
        <authorList>
            <person name="Hirose Y."/>
            <person name="Shimura Y."/>
            <person name="Fujisawa T."/>
            <person name="Nakamura Y."/>
            <person name="Kawachi M."/>
        </authorList>
    </citation>
    <scope>NUCLEOTIDE SEQUENCE [LARGE SCALE GENOMIC DNA]</scope>
    <source>
        <strain evidence="9 10">NIES-806</strain>
    </source>
</reference>
<feature type="compositionally biased region" description="Low complexity" evidence="8">
    <location>
        <begin position="189"/>
        <end position="201"/>
    </location>
</feature>
<dbReference type="PANTHER" id="PTHR30026:SF21">
    <property type="entry name" value="SLR1270 PROTEIN"/>
    <property type="match status" value="1"/>
</dbReference>
<dbReference type="SUPFAM" id="SSF56954">
    <property type="entry name" value="Outer membrane efflux proteins (OEP)"/>
    <property type="match status" value="1"/>
</dbReference>
<dbReference type="InterPro" id="IPR003423">
    <property type="entry name" value="OMP_efflux"/>
</dbReference>
<dbReference type="InterPro" id="IPR051906">
    <property type="entry name" value="TolC-like"/>
</dbReference>
<keyword evidence="4" id="KW-1134">Transmembrane beta strand</keyword>
<feature type="region of interest" description="Disordered" evidence="8">
    <location>
        <begin position="189"/>
        <end position="208"/>
    </location>
</feature>
<dbReference type="GO" id="GO:1990281">
    <property type="term" value="C:efflux pump complex"/>
    <property type="evidence" value="ECO:0007669"/>
    <property type="project" value="TreeGrafter"/>
</dbReference>
<comment type="similarity">
    <text evidence="2">Belongs to the outer membrane factor (OMF) (TC 1.B.17) family.</text>
</comment>
<dbReference type="EMBL" id="AP018316">
    <property type="protein sequence ID" value="BAZ88412.1"/>
    <property type="molecule type" value="Genomic_DNA"/>
</dbReference>
<dbReference type="GO" id="GO:0015288">
    <property type="term" value="F:porin activity"/>
    <property type="evidence" value="ECO:0007669"/>
    <property type="project" value="TreeGrafter"/>
</dbReference>
<dbReference type="GO" id="GO:0015562">
    <property type="term" value="F:efflux transmembrane transporter activity"/>
    <property type="evidence" value="ECO:0007669"/>
    <property type="project" value="InterPro"/>
</dbReference>
<evidence type="ECO:0000313" key="9">
    <source>
        <dbReference type="EMBL" id="BAZ88412.1"/>
    </source>
</evidence>
<accession>A0A1Z4VA23</accession>
<proteinExistence type="inferred from homology"/>